<gene>
    <name evidence="2" type="ORF">C2S53_006618</name>
</gene>
<dbReference type="EMBL" id="SDAM02000121">
    <property type="protein sequence ID" value="KAH6828620.1"/>
    <property type="molecule type" value="Genomic_DNA"/>
</dbReference>
<keyword evidence="3" id="KW-1185">Reference proteome</keyword>
<dbReference type="CDD" id="cd11660">
    <property type="entry name" value="SANT_TRF"/>
    <property type="match status" value="1"/>
</dbReference>
<evidence type="ECO:0000256" key="1">
    <source>
        <dbReference type="SAM" id="MobiDB-lite"/>
    </source>
</evidence>
<name>A0AAD4J7F9_PERFH</name>
<comment type="caution">
    <text evidence="2">The sequence shown here is derived from an EMBL/GenBank/DDBJ whole genome shotgun (WGS) entry which is preliminary data.</text>
</comment>
<dbReference type="SUPFAM" id="SSF46689">
    <property type="entry name" value="Homeodomain-like"/>
    <property type="match status" value="1"/>
</dbReference>
<dbReference type="Gene3D" id="1.10.10.60">
    <property type="entry name" value="Homeodomain-like"/>
    <property type="match status" value="1"/>
</dbReference>
<dbReference type="AlphaFoldDB" id="A0AAD4J7F9"/>
<feature type="region of interest" description="Disordered" evidence="1">
    <location>
        <begin position="25"/>
        <end position="47"/>
    </location>
</feature>
<feature type="region of interest" description="Disordered" evidence="1">
    <location>
        <begin position="468"/>
        <end position="487"/>
    </location>
</feature>
<feature type="compositionally biased region" description="Low complexity" evidence="1">
    <location>
        <begin position="661"/>
        <end position="673"/>
    </location>
</feature>
<feature type="region of interest" description="Disordered" evidence="1">
    <location>
        <begin position="658"/>
        <end position="681"/>
    </location>
</feature>
<dbReference type="Proteomes" id="UP001190926">
    <property type="component" value="Unassembled WGS sequence"/>
</dbReference>
<sequence>MGSKVVVTYKRKRLFSRSDHSLVNLHSDTSSDSAKSKTSDTFPKQEGPIAECTLQNNNTGFGICHAYSKDNIGEDVLQCENHDSDCCSQCHEKHAGKPKMLFSDCAEQKYSLVSNKTQKFTPEQKCSPKADVEDLTCHLNVLLDGNPGGRYKIDSAGQSKAEEKIADTRSKLSFFKLGSEYEDNCKEIVTVSQPPDACSGAESDPICLKNSAGINCSHQMKGTCIPKTSTLEETDKLHKDQNSSLCNNSGMKRKLTSALITFCRRSKRSRGDIASESETLPAAGCLVDLKNEKVNLPNSITDNGEKEIPEDIDNSCYLSTSAPATSTIMLADIRQHFPRGEAEDASNAASHCCQDSMTQQKVRMDVQDHHHINVTTQRLSDGDVMSRRMHRDVSGRGDSLLSLDLTTPPHASHNIDCNLPLDDGSDENQPVETSEVHDSLGSISKIKEDILTLPVQRLENGSPVRAVSDKGKSIVDSPPVPTGNSSRNNYIQFFPESRNDNMLHLAPSSLQPSNLIGLSLQPEQMVEGRPSFPPSYEWLNVQVQPREPFPNLQLSTSDRTQSFSRERMMLDNILTRARAVRGNRSSFLDKFDYPTTWLEEELDSLWIGVRRHGRGNWDAILGDRRLHFLPWKTPWDLAERWQVEQSRLLCSMPVSQRRYTSPSDLSSENLSSLHQSRPDQGQVVDEVRLSLGHSHPVQKGFPLHFMNKKTNRASSGSGCWGLLTPSEVRDETSSSTAALMNGSLPHWLRTTAEIPPGPSRPTQTGIARVNQQPWWGNRCIPDPPLVVPDEHRGNKLQQEDLIIIPSDASSEETISDHHSP</sequence>
<evidence type="ECO:0000313" key="2">
    <source>
        <dbReference type="EMBL" id="KAH6828620.1"/>
    </source>
</evidence>
<evidence type="ECO:0000313" key="3">
    <source>
        <dbReference type="Proteomes" id="UP001190926"/>
    </source>
</evidence>
<reference evidence="2 3" key="1">
    <citation type="journal article" date="2021" name="Nat. Commun.">
        <title>Incipient diploidization of the medicinal plant Perilla within 10,000 years.</title>
        <authorList>
            <person name="Zhang Y."/>
            <person name="Shen Q."/>
            <person name="Leng L."/>
            <person name="Zhang D."/>
            <person name="Chen S."/>
            <person name="Shi Y."/>
            <person name="Ning Z."/>
            <person name="Chen S."/>
        </authorList>
    </citation>
    <scope>NUCLEOTIDE SEQUENCE [LARGE SCALE GENOMIC DNA]</scope>
    <source>
        <strain evidence="3">cv. PC099</strain>
    </source>
</reference>
<organism evidence="2 3">
    <name type="scientific">Perilla frutescens var. hirtella</name>
    <name type="common">Perilla citriodora</name>
    <name type="synonym">Perilla setoyensis</name>
    <dbReference type="NCBI Taxonomy" id="608512"/>
    <lineage>
        <taxon>Eukaryota</taxon>
        <taxon>Viridiplantae</taxon>
        <taxon>Streptophyta</taxon>
        <taxon>Embryophyta</taxon>
        <taxon>Tracheophyta</taxon>
        <taxon>Spermatophyta</taxon>
        <taxon>Magnoliopsida</taxon>
        <taxon>eudicotyledons</taxon>
        <taxon>Gunneridae</taxon>
        <taxon>Pentapetalae</taxon>
        <taxon>asterids</taxon>
        <taxon>lamiids</taxon>
        <taxon>Lamiales</taxon>
        <taxon>Lamiaceae</taxon>
        <taxon>Nepetoideae</taxon>
        <taxon>Elsholtzieae</taxon>
        <taxon>Perilla</taxon>
    </lineage>
</organism>
<dbReference type="InterPro" id="IPR009057">
    <property type="entry name" value="Homeodomain-like_sf"/>
</dbReference>
<proteinExistence type="predicted"/>
<protein>
    <submittedName>
        <fullName evidence="2">Uncharacterized protein</fullName>
    </submittedName>
</protein>
<accession>A0AAD4J7F9</accession>